<sequence length="44" mass="4943">MKVKNMSGLSKAAVWLRERGIDAKAMDEGIIEWRANKDIILNVA</sequence>
<evidence type="ECO:0000313" key="1">
    <source>
        <dbReference type="EMBL" id="MBM7817050.1"/>
    </source>
</evidence>
<keyword evidence="2" id="KW-1185">Reference proteome</keyword>
<accession>A0ABS2SMD0</accession>
<comment type="caution">
    <text evidence="1">The sequence shown here is derived from an EMBL/GenBank/DDBJ whole genome shotgun (WGS) entry which is preliminary data.</text>
</comment>
<dbReference type="Proteomes" id="UP000809290">
    <property type="component" value="Unassembled WGS sequence"/>
</dbReference>
<reference evidence="1 2" key="1">
    <citation type="submission" date="2021-01" db="EMBL/GenBank/DDBJ databases">
        <title>Sequencing the genomes of 1000 actinobacteria strains.</title>
        <authorList>
            <person name="Klenk H.-P."/>
        </authorList>
    </citation>
    <scope>NUCLEOTIDE SEQUENCE [LARGE SCALE GENOMIC DNA]</scope>
    <source>
        <strain evidence="1 2">DSM 13657</strain>
    </source>
</reference>
<gene>
    <name evidence="1" type="ORF">JOE56_001744</name>
</gene>
<proteinExistence type="predicted"/>
<evidence type="ECO:0000313" key="2">
    <source>
        <dbReference type="Proteomes" id="UP000809290"/>
    </source>
</evidence>
<organism evidence="1 2">
    <name type="scientific">Brevibacterium paucivorans</name>
    <dbReference type="NCBI Taxonomy" id="170994"/>
    <lineage>
        <taxon>Bacteria</taxon>
        <taxon>Bacillati</taxon>
        <taxon>Actinomycetota</taxon>
        <taxon>Actinomycetes</taxon>
        <taxon>Micrococcales</taxon>
        <taxon>Brevibacteriaceae</taxon>
        <taxon>Brevibacterium</taxon>
    </lineage>
</organism>
<protein>
    <submittedName>
        <fullName evidence="1">Uncharacterized protein</fullName>
    </submittedName>
</protein>
<dbReference type="EMBL" id="JAFBCP010000001">
    <property type="protein sequence ID" value="MBM7817050.1"/>
    <property type="molecule type" value="Genomic_DNA"/>
</dbReference>
<dbReference type="RefSeq" id="WP_275577224.1">
    <property type="nucleotide sequence ID" value="NZ_JAFBCP010000001.1"/>
</dbReference>
<name>A0ABS2SMD0_9MICO</name>